<dbReference type="Proteomes" id="UP000286482">
    <property type="component" value="Unassembled WGS sequence"/>
</dbReference>
<dbReference type="EMBL" id="RAQO01000005">
    <property type="protein sequence ID" value="RKF18903.1"/>
    <property type="molecule type" value="Genomic_DNA"/>
</dbReference>
<keyword evidence="3" id="KW-0804">Transcription</keyword>
<dbReference type="PROSITE" id="PS01117">
    <property type="entry name" value="HTH_MARR_1"/>
    <property type="match status" value="1"/>
</dbReference>
<gene>
    <name evidence="5" type="ORF">DBZ36_10490</name>
</gene>
<evidence type="ECO:0000259" key="4">
    <source>
        <dbReference type="PROSITE" id="PS50995"/>
    </source>
</evidence>
<evidence type="ECO:0000256" key="1">
    <source>
        <dbReference type="ARBA" id="ARBA00023015"/>
    </source>
</evidence>
<dbReference type="InterPro" id="IPR000835">
    <property type="entry name" value="HTH_MarR-typ"/>
</dbReference>
<dbReference type="Gene3D" id="1.10.10.10">
    <property type="entry name" value="Winged helix-like DNA-binding domain superfamily/Winged helix DNA-binding domain"/>
    <property type="match status" value="1"/>
</dbReference>
<evidence type="ECO:0000256" key="2">
    <source>
        <dbReference type="ARBA" id="ARBA00023125"/>
    </source>
</evidence>
<dbReference type="PANTHER" id="PTHR42756:SF1">
    <property type="entry name" value="TRANSCRIPTIONAL REPRESSOR OF EMRAB OPERON"/>
    <property type="match status" value="1"/>
</dbReference>
<dbReference type="SUPFAM" id="SSF46785">
    <property type="entry name" value="Winged helix' DNA-binding domain"/>
    <property type="match status" value="1"/>
</dbReference>
<dbReference type="GO" id="GO:0003677">
    <property type="term" value="F:DNA binding"/>
    <property type="evidence" value="ECO:0007669"/>
    <property type="project" value="UniProtKB-KW"/>
</dbReference>
<proteinExistence type="predicted"/>
<dbReference type="InterPro" id="IPR036388">
    <property type="entry name" value="WH-like_DNA-bd_sf"/>
</dbReference>
<keyword evidence="1" id="KW-0805">Transcription regulation</keyword>
<sequence>MNIRSKMIAEVKRQQVEFSPLEHIAMSYILETGASSQQMLVESMNKDKAQIARIVARLLAQDLIIKQENPADKRAVLLELSAKGKTLLQRLDDVEMEILTDMLQGFTQSESQSLQLLLDRVSKNLG</sequence>
<comment type="caution">
    <text evidence="5">The sequence shown here is derived from an EMBL/GenBank/DDBJ whole genome shotgun (WGS) entry which is preliminary data.</text>
</comment>
<dbReference type="SMART" id="SM00347">
    <property type="entry name" value="HTH_MARR"/>
    <property type="match status" value="1"/>
</dbReference>
<protein>
    <submittedName>
        <fullName evidence="5">MarR family transcriptional regulator</fullName>
    </submittedName>
</protein>
<dbReference type="PRINTS" id="PR00598">
    <property type="entry name" value="HTHMARR"/>
</dbReference>
<dbReference type="OrthoDB" id="6196575at2"/>
<dbReference type="InterPro" id="IPR023187">
    <property type="entry name" value="Tscrpt_reg_MarR-type_CS"/>
</dbReference>
<evidence type="ECO:0000313" key="6">
    <source>
        <dbReference type="Proteomes" id="UP000286482"/>
    </source>
</evidence>
<dbReference type="PROSITE" id="PS50995">
    <property type="entry name" value="HTH_MARR_2"/>
    <property type="match status" value="1"/>
</dbReference>
<dbReference type="PANTHER" id="PTHR42756">
    <property type="entry name" value="TRANSCRIPTIONAL REGULATOR, MARR"/>
    <property type="match status" value="1"/>
</dbReference>
<keyword evidence="6" id="KW-1185">Reference proteome</keyword>
<reference evidence="5 6" key="1">
    <citation type="submission" date="2018-09" db="EMBL/GenBank/DDBJ databases">
        <authorList>
            <person name="Wang Z."/>
        </authorList>
    </citation>
    <scope>NUCLEOTIDE SEQUENCE [LARGE SCALE GENOMIC DNA]</scope>
    <source>
        <strain evidence="5 6">ALS 81</strain>
    </source>
</reference>
<keyword evidence="2" id="KW-0238">DNA-binding</keyword>
<dbReference type="Pfam" id="PF12802">
    <property type="entry name" value="MarR_2"/>
    <property type="match status" value="1"/>
</dbReference>
<evidence type="ECO:0000256" key="3">
    <source>
        <dbReference type="ARBA" id="ARBA00023163"/>
    </source>
</evidence>
<accession>A0A420EE05</accession>
<name>A0A420EE05_9ALTE</name>
<feature type="domain" description="HTH marR-type" evidence="4">
    <location>
        <begin position="1"/>
        <end position="123"/>
    </location>
</feature>
<dbReference type="GO" id="GO:0003700">
    <property type="term" value="F:DNA-binding transcription factor activity"/>
    <property type="evidence" value="ECO:0007669"/>
    <property type="project" value="InterPro"/>
</dbReference>
<evidence type="ECO:0000313" key="5">
    <source>
        <dbReference type="EMBL" id="RKF18903.1"/>
    </source>
</evidence>
<dbReference type="AlphaFoldDB" id="A0A420EE05"/>
<organism evidence="5 6">
    <name type="scientific">Alginatibacterium sediminis</name>
    <dbReference type="NCBI Taxonomy" id="2164068"/>
    <lineage>
        <taxon>Bacteria</taxon>
        <taxon>Pseudomonadati</taxon>
        <taxon>Pseudomonadota</taxon>
        <taxon>Gammaproteobacteria</taxon>
        <taxon>Alteromonadales</taxon>
        <taxon>Alteromonadaceae</taxon>
        <taxon>Alginatibacterium</taxon>
    </lineage>
</organism>
<dbReference type="InterPro" id="IPR036390">
    <property type="entry name" value="WH_DNA-bd_sf"/>
</dbReference>